<reference evidence="2 3" key="1">
    <citation type="submission" date="2014-06" db="EMBL/GenBank/DDBJ databases">
        <authorList>
            <person name="Swart Estienne"/>
        </authorList>
    </citation>
    <scope>NUCLEOTIDE SEQUENCE [LARGE SCALE GENOMIC DNA]</scope>
    <source>
        <strain evidence="2 3">130c</strain>
    </source>
</reference>
<dbReference type="Proteomes" id="UP000039865">
    <property type="component" value="Unassembled WGS sequence"/>
</dbReference>
<feature type="region of interest" description="Disordered" evidence="1">
    <location>
        <begin position="338"/>
        <end position="360"/>
    </location>
</feature>
<feature type="compositionally biased region" description="Polar residues" evidence="1">
    <location>
        <begin position="381"/>
        <end position="403"/>
    </location>
</feature>
<evidence type="ECO:0000313" key="3">
    <source>
        <dbReference type="Proteomes" id="UP000039865"/>
    </source>
</evidence>
<evidence type="ECO:0000256" key="1">
    <source>
        <dbReference type="SAM" id="MobiDB-lite"/>
    </source>
</evidence>
<dbReference type="InParanoid" id="A0A078AWQ4"/>
<feature type="region of interest" description="Disordered" evidence="1">
    <location>
        <begin position="34"/>
        <end position="87"/>
    </location>
</feature>
<accession>A0A078AWQ4</accession>
<feature type="region of interest" description="Disordered" evidence="1">
    <location>
        <begin position="381"/>
        <end position="410"/>
    </location>
</feature>
<feature type="compositionally biased region" description="Polar residues" evidence="1">
    <location>
        <begin position="49"/>
        <end position="72"/>
    </location>
</feature>
<protein>
    <submittedName>
        <fullName evidence="2">Uncharacterized protein</fullName>
    </submittedName>
</protein>
<gene>
    <name evidence="2" type="primary">Contig19133.g20293</name>
    <name evidence="2" type="ORF">STYLEM_15691</name>
</gene>
<dbReference type="AlphaFoldDB" id="A0A078AWQ4"/>
<dbReference type="EMBL" id="CCKQ01014802">
    <property type="protein sequence ID" value="CDW86594.1"/>
    <property type="molecule type" value="Genomic_DNA"/>
</dbReference>
<feature type="compositionally biased region" description="Low complexity" evidence="1">
    <location>
        <begin position="340"/>
        <end position="356"/>
    </location>
</feature>
<name>A0A078AWQ4_STYLE</name>
<evidence type="ECO:0000313" key="2">
    <source>
        <dbReference type="EMBL" id="CDW86594.1"/>
    </source>
</evidence>
<organism evidence="2 3">
    <name type="scientific">Stylonychia lemnae</name>
    <name type="common">Ciliate</name>
    <dbReference type="NCBI Taxonomy" id="5949"/>
    <lineage>
        <taxon>Eukaryota</taxon>
        <taxon>Sar</taxon>
        <taxon>Alveolata</taxon>
        <taxon>Ciliophora</taxon>
        <taxon>Intramacronucleata</taxon>
        <taxon>Spirotrichea</taxon>
        <taxon>Stichotrichia</taxon>
        <taxon>Sporadotrichida</taxon>
        <taxon>Oxytrichidae</taxon>
        <taxon>Stylonychinae</taxon>
        <taxon>Stylonychia</taxon>
    </lineage>
</organism>
<proteinExistence type="predicted"/>
<sequence length="565" mass="65307">MTERRIKEVQTRNSNNGEKEIFMNTMDQLLTERLSKKDRSSNVSKKDSTISFPKAQTSYSPFNNNRSSLSPRNENKSIIAKQQQSQSVLRNQYLRASNQMDVLRQSLNNLQSQRNNQSLISNKESLSINKSLTNLSVQQQAPNQNQEKQMEIIESTSPDQNKSQPQNDEQVGAKIDIDTFIEDTFIFNIQKLTKVKKKMIDCTREYRKFTITHSPRKHHSRIIEALGLNPLDKMSRRKVKMSKDPNLVFIELDCSEKYGGARDIIEIKVNKSPPLLLNSRQQTHYELQYSNYTGLLNSIGERSNGLVNSQMMLNKLTQQMSTNGALRSLQKDNIHKLLKKQSQQSSQMKQEQSSTSISVAQDSNFNFQTPNFIERKFSFAENGSSQNTPNQSQTLPNVTISQSNDKKSNQQDTQIFDVGFIDSSKSYLQTLEEFSNKIAQYDNFQPKDAFQGNFYEIQSQILNKAYKIDQGYSLVDSTNLQKLFLQNYKECLLRLVKVMPITGCMMHQLVSYLMYQVDRSTRVIINKEKYYLETIDKYFNFVNSIQIRRLIESHENSAECKQGNL</sequence>
<keyword evidence="3" id="KW-1185">Reference proteome</keyword>
<feature type="compositionally biased region" description="Basic and acidic residues" evidence="1">
    <location>
        <begin position="34"/>
        <end position="48"/>
    </location>
</feature>